<dbReference type="InterPro" id="IPR006458">
    <property type="entry name" value="Ovate_C"/>
</dbReference>
<feature type="region of interest" description="Disordered" evidence="7">
    <location>
        <begin position="25"/>
        <end position="72"/>
    </location>
</feature>
<evidence type="ECO:0000313" key="9">
    <source>
        <dbReference type="EMBL" id="KAG9455324.1"/>
    </source>
</evidence>
<dbReference type="Proteomes" id="UP000825729">
    <property type="component" value="Unassembled WGS sequence"/>
</dbReference>
<gene>
    <name evidence="9" type="ORF">H6P81_008228</name>
</gene>
<dbReference type="AlphaFoldDB" id="A0AAV7F348"/>
<sequence>MSPPKKKSLLFSLTCGCRDAKSVAVAEEKTAAQPHHQHHQASSQKPETDLFSSTLGSSWEEEEDKDESCFSGSTSPSFSGLLRQLNELERSLVSWAPPKKEGLYLQGEGHGRSRSESGRIGESVAVVKESDDPLSDFRRSMLQMIVEKEIVGAEELAELVRRFLSLNSPQHHDLILRAFAQIWNQVFSRYQDAPDFLAKLQGIHK</sequence>
<dbReference type="GO" id="GO:0045892">
    <property type="term" value="P:negative regulation of DNA-templated transcription"/>
    <property type="evidence" value="ECO:0007669"/>
    <property type="project" value="UniProtKB-UniRule"/>
</dbReference>
<evidence type="ECO:0000256" key="5">
    <source>
        <dbReference type="ARBA" id="ARBA00023242"/>
    </source>
</evidence>
<reference evidence="9 10" key="1">
    <citation type="submission" date="2021-07" db="EMBL/GenBank/DDBJ databases">
        <title>The Aristolochia fimbriata genome: insights into angiosperm evolution, floral development and chemical biosynthesis.</title>
        <authorList>
            <person name="Jiao Y."/>
        </authorList>
    </citation>
    <scope>NUCLEOTIDE SEQUENCE [LARGE SCALE GENOMIC DNA]</scope>
    <source>
        <strain evidence="9">IBCAS-2021</strain>
        <tissue evidence="9">Leaf</tissue>
    </source>
</reference>
<proteinExistence type="predicted"/>
<comment type="caution">
    <text evidence="9">The sequence shown here is derived from an EMBL/GenBank/DDBJ whole genome shotgun (WGS) entry which is preliminary data.</text>
</comment>
<dbReference type="PANTHER" id="PTHR33057:SF70">
    <property type="entry name" value="TRANSCRIPTION REPRESSOR-RELATED"/>
    <property type="match status" value="1"/>
</dbReference>
<keyword evidence="10" id="KW-1185">Reference proteome</keyword>
<keyword evidence="2 6" id="KW-0678">Repressor</keyword>
<evidence type="ECO:0000256" key="2">
    <source>
        <dbReference type="ARBA" id="ARBA00022491"/>
    </source>
</evidence>
<accession>A0AAV7F348</accession>
<comment type="function">
    <text evidence="6">Transcriptional repressor that regulates multiple aspects of plant growth and development.</text>
</comment>
<dbReference type="PROSITE" id="PS51754">
    <property type="entry name" value="OVATE"/>
    <property type="match status" value="1"/>
</dbReference>
<evidence type="ECO:0000313" key="10">
    <source>
        <dbReference type="Proteomes" id="UP000825729"/>
    </source>
</evidence>
<keyword evidence="5 6" id="KW-0539">Nucleus</keyword>
<name>A0AAV7F348_ARIFI</name>
<keyword evidence="3 6" id="KW-0805">Transcription regulation</keyword>
<evidence type="ECO:0000256" key="1">
    <source>
        <dbReference type="ARBA" id="ARBA00004123"/>
    </source>
</evidence>
<dbReference type="GO" id="GO:0005634">
    <property type="term" value="C:nucleus"/>
    <property type="evidence" value="ECO:0007669"/>
    <property type="project" value="UniProtKB-SubCell"/>
</dbReference>
<evidence type="ECO:0000256" key="3">
    <source>
        <dbReference type="ARBA" id="ARBA00023015"/>
    </source>
</evidence>
<dbReference type="PANTHER" id="PTHR33057">
    <property type="entry name" value="TRANSCRIPTION REPRESSOR OFP7-RELATED"/>
    <property type="match status" value="1"/>
</dbReference>
<evidence type="ECO:0000256" key="7">
    <source>
        <dbReference type="SAM" id="MobiDB-lite"/>
    </source>
</evidence>
<keyword evidence="4 6" id="KW-0804">Transcription</keyword>
<dbReference type="NCBIfam" id="TIGR01568">
    <property type="entry name" value="A_thal_3678"/>
    <property type="match status" value="1"/>
</dbReference>
<protein>
    <recommendedName>
        <fullName evidence="6">Transcription repressor</fullName>
    </recommendedName>
    <alternativeName>
        <fullName evidence="6">Ovate family protein</fullName>
    </alternativeName>
</protein>
<organism evidence="9 10">
    <name type="scientific">Aristolochia fimbriata</name>
    <name type="common">White veined hardy Dutchman's pipe vine</name>
    <dbReference type="NCBI Taxonomy" id="158543"/>
    <lineage>
        <taxon>Eukaryota</taxon>
        <taxon>Viridiplantae</taxon>
        <taxon>Streptophyta</taxon>
        <taxon>Embryophyta</taxon>
        <taxon>Tracheophyta</taxon>
        <taxon>Spermatophyta</taxon>
        <taxon>Magnoliopsida</taxon>
        <taxon>Magnoliidae</taxon>
        <taxon>Piperales</taxon>
        <taxon>Aristolochiaceae</taxon>
        <taxon>Aristolochia</taxon>
    </lineage>
</organism>
<comment type="subcellular location">
    <subcellularLocation>
        <location evidence="1 6">Nucleus</location>
    </subcellularLocation>
</comment>
<evidence type="ECO:0000259" key="8">
    <source>
        <dbReference type="PROSITE" id="PS51754"/>
    </source>
</evidence>
<evidence type="ECO:0000256" key="4">
    <source>
        <dbReference type="ARBA" id="ARBA00023163"/>
    </source>
</evidence>
<evidence type="ECO:0000256" key="6">
    <source>
        <dbReference type="RuleBase" id="RU367028"/>
    </source>
</evidence>
<dbReference type="InterPro" id="IPR038933">
    <property type="entry name" value="Ovate"/>
</dbReference>
<dbReference type="Pfam" id="PF04844">
    <property type="entry name" value="Ovate"/>
    <property type="match status" value="1"/>
</dbReference>
<dbReference type="EMBL" id="JAINDJ010000003">
    <property type="protein sequence ID" value="KAG9455324.1"/>
    <property type="molecule type" value="Genomic_DNA"/>
</dbReference>
<feature type="domain" description="OVATE" evidence="8">
    <location>
        <begin position="126"/>
        <end position="185"/>
    </location>
</feature>